<name>A0A1M7PN74_9FLAO</name>
<protein>
    <recommendedName>
        <fullName evidence="3">SMI1 / KNR4 family (SUKH-1)</fullName>
    </recommendedName>
</protein>
<proteinExistence type="predicted"/>
<reference evidence="2" key="1">
    <citation type="submission" date="2016-11" db="EMBL/GenBank/DDBJ databases">
        <authorList>
            <person name="Varghese N."/>
            <person name="Submissions S."/>
        </authorList>
    </citation>
    <scope>NUCLEOTIDE SEQUENCE [LARGE SCALE GENOMIC DNA]</scope>
    <source>
        <strain evidence="2">CGMCC 1.2749</strain>
    </source>
</reference>
<gene>
    <name evidence="1" type="ORF">SAMN05216269_12014</name>
</gene>
<sequence length="193" mass="22921">MNFFNFFRKITNKTDSQVDAKINSQNVSKTNNFGKTITYNSSTTLIEVLNYMKENASQLGIQFNQPATEIEIENFKNIKIELPKDFKILYEFCNGFETDDILFRLIPLSEIIEHQKDDYLISDNSFHFTEYLIYCDMWSVEINQENIEDYKIYHKVEDVFVLTNSITEFLCVFINKGVYDGLYPWEEEKRINN</sequence>
<dbReference type="AlphaFoldDB" id="A0A1M7PN74"/>
<dbReference type="Gene3D" id="3.40.1580.10">
    <property type="entry name" value="SMI1/KNR4-like"/>
    <property type="match status" value="1"/>
</dbReference>
<dbReference type="Proteomes" id="UP000184092">
    <property type="component" value="Unassembled WGS sequence"/>
</dbReference>
<evidence type="ECO:0008006" key="3">
    <source>
        <dbReference type="Google" id="ProtNLM"/>
    </source>
</evidence>
<evidence type="ECO:0000313" key="1">
    <source>
        <dbReference type="EMBL" id="SHN18715.1"/>
    </source>
</evidence>
<accession>A0A1M7PN74</accession>
<dbReference type="RefSeq" id="WP_139259957.1">
    <property type="nucleotide sequence ID" value="NZ_FRCL01000020.1"/>
</dbReference>
<dbReference type="SUPFAM" id="SSF160631">
    <property type="entry name" value="SMI1/KNR4-like"/>
    <property type="match status" value="1"/>
</dbReference>
<keyword evidence="2" id="KW-1185">Reference proteome</keyword>
<dbReference type="OrthoDB" id="1494506at2"/>
<organism evidence="1 2">
    <name type="scientific">Flavobacterium xinjiangense</name>
    <dbReference type="NCBI Taxonomy" id="178356"/>
    <lineage>
        <taxon>Bacteria</taxon>
        <taxon>Pseudomonadati</taxon>
        <taxon>Bacteroidota</taxon>
        <taxon>Flavobacteriia</taxon>
        <taxon>Flavobacteriales</taxon>
        <taxon>Flavobacteriaceae</taxon>
        <taxon>Flavobacterium</taxon>
    </lineage>
</organism>
<dbReference type="EMBL" id="FRCL01000020">
    <property type="protein sequence ID" value="SHN18715.1"/>
    <property type="molecule type" value="Genomic_DNA"/>
</dbReference>
<evidence type="ECO:0000313" key="2">
    <source>
        <dbReference type="Proteomes" id="UP000184092"/>
    </source>
</evidence>
<dbReference type="InterPro" id="IPR037883">
    <property type="entry name" value="Knr4/Smi1-like_sf"/>
</dbReference>